<dbReference type="SUPFAM" id="SSF47769">
    <property type="entry name" value="SAM/Pointed domain"/>
    <property type="match status" value="1"/>
</dbReference>
<dbReference type="Pfam" id="PF00536">
    <property type="entry name" value="SAM_1"/>
    <property type="match status" value="1"/>
</dbReference>
<name>E4WVN4_OIKDI</name>
<evidence type="ECO:0000256" key="9">
    <source>
        <dbReference type="ARBA" id="ARBA00023203"/>
    </source>
</evidence>
<keyword evidence="9" id="KW-0009">Actin-binding</keyword>
<dbReference type="Gene3D" id="2.30.42.10">
    <property type="match status" value="1"/>
</dbReference>
<dbReference type="InterPro" id="IPR043446">
    <property type="entry name" value="Neurabin-like"/>
</dbReference>
<evidence type="ECO:0000256" key="7">
    <source>
        <dbReference type="ARBA" id="ARBA00023018"/>
    </source>
</evidence>
<organism evidence="16">
    <name type="scientific">Oikopleura dioica</name>
    <name type="common">Tunicate</name>
    <dbReference type="NCBI Taxonomy" id="34765"/>
    <lineage>
        <taxon>Eukaryota</taxon>
        <taxon>Metazoa</taxon>
        <taxon>Chordata</taxon>
        <taxon>Tunicata</taxon>
        <taxon>Appendicularia</taxon>
        <taxon>Copelata</taxon>
        <taxon>Oikopleuridae</taxon>
        <taxon>Oikopleura</taxon>
    </lineage>
</organism>
<evidence type="ECO:0000256" key="8">
    <source>
        <dbReference type="ARBA" id="ARBA00023054"/>
    </source>
</evidence>
<dbReference type="FunFam" id="2.30.42.10:FF:000010">
    <property type="entry name" value="Neurabin-1 isoform 1"/>
    <property type="match status" value="1"/>
</dbReference>
<keyword evidence="6" id="KW-0524">Neurogenesis</keyword>
<dbReference type="PROSITE" id="PS50105">
    <property type="entry name" value="SAM_DOMAIN"/>
    <property type="match status" value="1"/>
</dbReference>
<evidence type="ECO:0000256" key="1">
    <source>
        <dbReference type="ARBA" id="ARBA00004245"/>
    </source>
</evidence>
<dbReference type="PANTHER" id="PTHR16154:SF6">
    <property type="entry name" value="SPINOPHILIN, ISOFORM J"/>
    <property type="match status" value="1"/>
</dbReference>
<evidence type="ECO:0000313" key="16">
    <source>
        <dbReference type="EMBL" id="CBY21187.1"/>
    </source>
</evidence>
<keyword evidence="17" id="KW-1185">Reference proteome</keyword>
<dbReference type="GO" id="GO:0120025">
    <property type="term" value="C:plasma membrane bounded cell projection"/>
    <property type="evidence" value="ECO:0007669"/>
    <property type="project" value="UniProtKB-ARBA"/>
</dbReference>
<feature type="compositionally biased region" description="Low complexity" evidence="13">
    <location>
        <begin position="342"/>
        <end position="351"/>
    </location>
</feature>
<evidence type="ECO:0000256" key="13">
    <source>
        <dbReference type="SAM" id="MobiDB-lite"/>
    </source>
</evidence>
<accession>E4WVN4</accession>
<dbReference type="SMART" id="SM00228">
    <property type="entry name" value="PDZ"/>
    <property type="match status" value="1"/>
</dbReference>
<protein>
    <recommendedName>
        <fullName evidence="18">PDZ domain-containing protein</fullName>
    </recommendedName>
</protein>
<evidence type="ECO:0000256" key="4">
    <source>
        <dbReference type="ARBA" id="ARBA00022553"/>
    </source>
</evidence>
<dbReference type="InParanoid" id="E4WVN4"/>
<sequence length="527" mass="59717">MFEQQRALERGDESYGTTIYSTSTLGREDRIMEDAAEENGAKSINDLIKNFEQMSTPVSRGRNFSSARVHRSASPVKWKTRRSAPTKTYTPDEDNNSIPTIPAELPGRRKPPRPSIEVNELDTTFSRDVPDSVGGHSRSQSSLSDVTQVETSQIRRTDMSRLPDPNLPHHFISGIPTETDFPPTRTKLTWSDAHILVGETHTPEDYERGNPDLDPVAESAVYELEKRLDKMDQFKVDLEKDDNGYGLSIIGMGIGADSGVERLGIYVKKVFPGQAAERVGIQMADQIVEVDGVSLVGVSHQFASDALRGTNQHVRFMMARDRDQESSEVRNLIVRTLEQEQEIQQEQQSTDSESDQEELNGTYEVERDDDPRLMRDVQSRLLEEISSLRSENDHLHEEKNQLRAELDDASKRIKDLEDQLAQARSLGQPRSCYSTLESNTLDALDELEESRVDDSLLALWSNEDVLVWLKNNHLETLVPLFKVHNIDGKYLDKIREKNDSKMLKQLGIQKDQRAQLRTALRQLASTC</sequence>
<gene>
    <name evidence="16" type="ORF">GSOID_T00008942001</name>
</gene>
<keyword evidence="10" id="KW-0206">Cytoskeleton</keyword>
<comment type="subcellular location">
    <subcellularLocation>
        <location evidence="1">Cytoplasm</location>
        <location evidence="1">Cytoskeleton</location>
    </subcellularLocation>
    <subcellularLocation>
        <location evidence="11">Synapse</location>
    </subcellularLocation>
</comment>
<dbReference type="InterPro" id="IPR040645">
    <property type="entry name" value="Neurabin-1/2_PDZ"/>
</dbReference>
<evidence type="ECO:0000256" key="10">
    <source>
        <dbReference type="ARBA" id="ARBA00023212"/>
    </source>
</evidence>
<reference evidence="16" key="1">
    <citation type="journal article" date="2010" name="Science">
        <title>Plasticity of animal genome architecture unmasked by rapid evolution of a pelagic tunicate.</title>
        <authorList>
            <person name="Denoeud F."/>
            <person name="Henriet S."/>
            <person name="Mungpakdee S."/>
            <person name="Aury J.M."/>
            <person name="Da Silva C."/>
            <person name="Brinkmann H."/>
            <person name="Mikhaleva J."/>
            <person name="Olsen L.C."/>
            <person name="Jubin C."/>
            <person name="Canestro C."/>
            <person name="Bouquet J.M."/>
            <person name="Danks G."/>
            <person name="Poulain J."/>
            <person name="Campsteijn C."/>
            <person name="Adamski M."/>
            <person name="Cross I."/>
            <person name="Yadetie F."/>
            <person name="Muffato M."/>
            <person name="Louis A."/>
            <person name="Butcher S."/>
            <person name="Tsagkogeorga G."/>
            <person name="Konrad A."/>
            <person name="Singh S."/>
            <person name="Jensen M.F."/>
            <person name="Cong E.H."/>
            <person name="Eikeseth-Otteraa H."/>
            <person name="Noel B."/>
            <person name="Anthouard V."/>
            <person name="Porcel B.M."/>
            <person name="Kachouri-Lafond R."/>
            <person name="Nishino A."/>
            <person name="Ugolini M."/>
            <person name="Chourrout P."/>
            <person name="Nishida H."/>
            <person name="Aasland R."/>
            <person name="Huzurbazar S."/>
            <person name="Westhof E."/>
            <person name="Delsuc F."/>
            <person name="Lehrach H."/>
            <person name="Reinhardt R."/>
            <person name="Weissenbach J."/>
            <person name="Roy S.W."/>
            <person name="Artiguenave F."/>
            <person name="Postlethwait J.H."/>
            <person name="Manak J.R."/>
            <person name="Thompson E.M."/>
            <person name="Jaillon O."/>
            <person name="Du Pasquier L."/>
            <person name="Boudinot P."/>
            <person name="Liberles D.A."/>
            <person name="Volff J.N."/>
            <person name="Philippe H."/>
            <person name="Lenhard B."/>
            <person name="Roest Crollius H."/>
            <person name="Wincker P."/>
            <person name="Chourrout D."/>
        </authorList>
    </citation>
    <scope>NUCLEOTIDE SEQUENCE [LARGE SCALE GENOMIC DNA]</scope>
</reference>
<keyword evidence="7" id="KW-0770">Synapse</keyword>
<evidence type="ECO:0000256" key="3">
    <source>
        <dbReference type="ARBA" id="ARBA00022490"/>
    </source>
</evidence>
<dbReference type="Pfam" id="PF17817">
    <property type="entry name" value="PDZ_5"/>
    <property type="match status" value="1"/>
</dbReference>
<keyword evidence="3" id="KW-0963">Cytoplasm</keyword>
<proteinExistence type="predicted"/>
<feature type="domain" description="SAM" evidence="14">
    <location>
        <begin position="460"/>
        <end position="509"/>
    </location>
</feature>
<dbReference type="Gene3D" id="1.10.150.50">
    <property type="entry name" value="Transcription Factor, Ets-1"/>
    <property type="match status" value="1"/>
</dbReference>
<feature type="region of interest" description="Disordered" evidence="13">
    <location>
        <begin position="58"/>
        <end position="153"/>
    </location>
</feature>
<dbReference type="AlphaFoldDB" id="E4WVN4"/>
<dbReference type="InterPro" id="IPR013761">
    <property type="entry name" value="SAM/pointed_sf"/>
</dbReference>
<dbReference type="Pfam" id="PF00595">
    <property type="entry name" value="PDZ"/>
    <property type="match status" value="1"/>
</dbReference>
<dbReference type="GO" id="GO:0045202">
    <property type="term" value="C:synapse"/>
    <property type="evidence" value="ECO:0007669"/>
    <property type="project" value="UniProtKB-SubCell"/>
</dbReference>
<evidence type="ECO:0000256" key="11">
    <source>
        <dbReference type="ARBA" id="ARBA00034103"/>
    </source>
</evidence>
<dbReference type="PROSITE" id="PS50106">
    <property type="entry name" value="PDZ"/>
    <property type="match status" value="1"/>
</dbReference>
<evidence type="ECO:0000313" key="17">
    <source>
        <dbReference type="Proteomes" id="UP000001307"/>
    </source>
</evidence>
<feature type="compositionally biased region" description="Polar residues" evidence="13">
    <location>
        <begin position="137"/>
        <end position="152"/>
    </location>
</feature>
<feature type="region of interest" description="Disordered" evidence="13">
    <location>
        <begin position="340"/>
        <end position="373"/>
    </location>
</feature>
<dbReference type="SUPFAM" id="SSF50156">
    <property type="entry name" value="PDZ domain-like"/>
    <property type="match status" value="1"/>
</dbReference>
<dbReference type="OrthoDB" id="62701at2759"/>
<evidence type="ECO:0000256" key="12">
    <source>
        <dbReference type="SAM" id="Coils"/>
    </source>
</evidence>
<evidence type="ECO:0008006" key="18">
    <source>
        <dbReference type="Google" id="ProtNLM"/>
    </source>
</evidence>
<feature type="domain" description="PDZ" evidence="15">
    <location>
        <begin position="235"/>
        <end position="322"/>
    </location>
</feature>
<dbReference type="PANTHER" id="PTHR16154">
    <property type="entry name" value="NEURABIN"/>
    <property type="match status" value="1"/>
</dbReference>
<dbReference type="Proteomes" id="UP000001307">
    <property type="component" value="Unassembled WGS sequence"/>
</dbReference>
<feature type="coiled-coil region" evidence="12">
    <location>
        <begin position="378"/>
        <end position="426"/>
    </location>
</feature>
<dbReference type="GO" id="GO:0003779">
    <property type="term" value="F:actin binding"/>
    <property type="evidence" value="ECO:0007669"/>
    <property type="project" value="UniProtKB-KW"/>
</dbReference>
<evidence type="ECO:0000259" key="15">
    <source>
        <dbReference type="PROSITE" id="PS50106"/>
    </source>
</evidence>
<dbReference type="InterPro" id="IPR001478">
    <property type="entry name" value="PDZ"/>
</dbReference>
<keyword evidence="5" id="KW-0221">Differentiation</keyword>
<dbReference type="GO" id="GO:0005856">
    <property type="term" value="C:cytoskeleton"/>
    <property type="evidence" value="ECO:0007669"/>
    <property type="project" value="UniProtKB-SubCell"/>
</dbReference>
<dbReference type="InterPro" id="IPR036034">
    <property type="entry name" value="PDZ_sf"/>
</dbReference>
<keyword evidence="4" id="KW-0597">Phosphoprotein</keyword>
<dbReference type="EMBL" id="FN653017">
    <property type="protein sequence ID" value="CBY21187.1"/>
    <property type="molecule type" value="Genomic_DNA"/>
</dbReference>
<dbReference type="InterPro" id="IPR001660">
    <property type="entry name" value="SAM"/>
</dbReference>
<dbReference type="GO" id="GO:0030154">
    <property type="term" value="P:cell differentiation"/>
    <property type="evidence" value="ECO:0007669"/>
    <property type="project" value="UniProtKB-KW"/>
</dbReference>
<evidence type="ECO:0000256" key="2">
    <source>
        <dbReference type="ARBA" id="ARBA00022473"/>
    </source>
</evidence>
<dbReference type="GO" id="GO:0007399">
    <property type="term" value="P:nervous system development"/>
    <property type="evidence" value="ECO:0007669"/>
    <property type="project" value="UniProtKB-KW"/>
</dbReference>
<evidence type="ECO:0000256" key="5">
    <source>
        <dbReference type="ARBA" id="ARBA00022782"/>
    </source>
</evidence>
<evidence type="ECO:0000256" key="6">
    <source>
        <dbReference type="ARBA" id="ARBA00022902"/>
    </source>
</evidence>
<keyword evidence="8 12" id="KW-0175">Coiled coil</keyword>
<evidence type="ECO:0000259" key="14">
    <source>
        <dbReference type="PROSITE" id="PS50105"/>
    </source>
</evidence>
<keyword evidence="2" id="KW-0217">Developmental protein</keyword>